<feature type="region of interest" description="Disordered" evidence="1">
    <location>
        <begin position="40"/>
        <end position="81"/>
    </location>
</feature>
<accession>A0A4C1VRI7</accession>
<evidence type="ECO:0000313" key="3">
    <source>
        <dbReference type="Proteomes" id="UP000299102"/>
    </source>
</evidence>
<organism evidence="2 3">
    <name type="scientific">Eumeta variegata</name>
    <name type="common">Bagworm moth</name>
    <name type="synonym">Eumeta japonica</name>
    <dbReference type="NCBI Taxonomy" id="151549"/>
    <lineage>
        <taxon>Eukaryota</taxon>
        <taxon>Metazoa</taxon>
        <taxon>Ecdysozoa</taxon>
        <taxon>Arthropoda</taxon>
        <taxon>Hexapoda</taxon>
        <taxon>Insecta</taxon>
        <taxon>Pterygota</taxon>
        <taxon>Neoptera</taxon>
        <taxon>Endopterygota</taxon>
        <taxon>Lepidoptera</taxon>
        <taxon>Glossata</taxon>
        <taxon>Ditrysia</taxon>
        <taxon>Tineoidea</taxon>
        <taxon>Psychidae</taxon>
        <taxon>Oiketicinae</taxon>
        <taxon>Eumeta</taxon>
    </lineage>
</organism>
<reference evidence="2 3" key="1">
    <citation type="journal article" date="2019" name="Commun. Biol.">
        <title>The bagworm genome reveals a unique fibroin gene that provides high tensile strength.</title>
        <authorList>
            <person name="Kono N."/>
            <person name="Nakamura H."/>
            <person name="Ohtoshi R."/>
            <person name="Tomita M."/>
            <person name="Numata K."/>
            <person name="Arakawa K."/>
        </authorList>
    </citation>
    <scope>NUCLEOTIDE SEQUENCE [LARGE SCALE GENOMIC DNA]</scope>
</reference>
<dbReference type="AlphaFoldDB" id="A0A4C1VRI7"/>
<evidence type="ECO:0000256" key="1">
    <source>
        <dbReference type="SAM" id="MobiDB-lite"/>
    </source>
</evidence>
<sequence>MRKLIAEVRGRRPARAQALNSVTHTLEMWKEVISAETEPVLGFGRPRRKPDDSHKSKGSMKRTNPKQLEQQRGLMIKITNI</sequence>
<protein>
    <submittedName>
        <fullName evidence="2">Uncharacterized protein</fullName>
    </submittedName>
</protein>
<dbReference type="EMBL" id="BGZK01000381">
    <property type="protein sequence ID" value="GBP40425.1"/>
    <property type="molecule type" value="Genomic_DNA"/>
</dbReference>
<name>A0A4C1VRI7_EUMVA</name>
<gene>
    <name evidence="2" type="ORF">EVAR_25277_1</name>
</gene>
<evidence type="ECO:0000313" key="2">
    <source>
        <dbReference type="EMBL" id="GBP40425.1"/>
    </source>
</evidence>
<keyword evidence="3" id="KW-1185">Reference proteome</keyword>
<dbReference type="Proteomes" id="UP000299102">
    <property type="component" value="Unassembled WGS sequence"/>
</dbReference>
<proteinExistence type="predicted"/>
<comment type="caution">
    <text evidence="2">The sequence shown here is derived from an EMBL/GenBank/DDBJ whole genome shotgun (WGS) entry which is preliminary data.</text>
</comment>